<accession>A0A0E9SI57</accession>
<reference evidence="1" key="2">
    <citation type="journal article" date="2015" name="Fish Shellfish Immunol.">
        <title>Early steps in the European eel (Anguilla anguilla)-Vibrio vulnificus interaction in the gills: Role of the RtxA13 toxin.</title>
        <authorList>
            <person name="Callol A."/>
            <person name="Pajuelo D."/>
            <person name="Ebbesson L."/>
            <person name="Teles M."/>
            <person name="MacKenzie S."/>
            <person name="Amaro C."/>
        </authorList>
    </citation>
    <scope>NUCLEOTIDE SEQUENCE</scope>
</reference>
<name>A0A0E9SI57_ANGAN</name>
<dbReference type="AlphaFoldDB" id="A0A0E9SI57"/>
<reference evidence="1" key="1">
    <citation type="submission" date="2014-11" db="EMBL/GenBank/DDBJ databases">
        <authorList>
            <person name="Amaro Gonzalez C."/>
        </authorList>
    </citation>
    <scope>NUCLEOTIDE SEQUENCE</scope>
</reference>
<evidence type="ECO:0000313" key="1">
    <source>
        <dbReference type="EMBL" id="JAH40340.1"/>
    </source>
</evidence>
<sequence>MKSTNSWKHSLFCSHRARVDDVINDVTDDVVFLK</sequence>
<organism evidence="1">
    <name type="scientific">Anguilla anguilla</name>
    <name type="common">European freshwater eel</name>
    <name type="synonym">Muraena anguilla</name>
    <dbReference type="NCBI Taxonomy" id="7936"/>
    <lineage>
        <taxon>Eukaryota</taxon>
        <taxon>Metazoa</taxon>
        <taxon>Chordata</taxon>
        <taxon>Craniata</taxon>
        <taxon>Vertebrata</taxon>
        <taxon>Euteleostomi</taxon>
        <taxon>Actinopterygii</taxon>
        <taxon>Neopterygii</taxon>
        <taxon>Teleostei</taxon>
        <taxon>Anguilliformes</taxon>
        <taxon>Anguillidae</taxon>
        <taxon>Anguilla</taxon>
    </lineage>
</organism>
<protein>
    <submittedName>
        <fullName evidence="1">Uncharacterized protein</fullName>
    </submittedName>
</protein>
<dbReference type="EMBL" id="GBXM01068237">
    <property type="protein sequence ID" value="JAH40340.1"/>
    <property type="molecule type" value="Transcribed_RNA"/>
</dbReference>
<proteinExistence type="predicted"/>